<dbReference type="PANTHER" id="PTHR43531:SF14">
    <property type="entry name" value="METHYL-ACCEPTING CHEMOTAXIS PROTEIN I-RELATED"/>
    <property type="match status" value="1"/>
</dbReference>
<dbReference type="Proteomes" id="UP000029435">
    <property type="component" value="Unassembled WGS sequence"/>
</dbReference>
<dbReference type="STRING" id="180957.B5S52_04445"/>
<dbReference type="EMBL" id="JQOD01000005">
    <property type="protein sequence ID" value="KGA32493.1"/>
    <property type="molecule type" value="Genomic_DNA"/>
</dbReference>
<dbReference type="PANTHER" id="PTHR43531">
    <property type="entry name" value="PROTEIN ICFG"/>
    <property type="match status" value="1"/>
</dbReference>
<evidence type="ECO:0000256" key="2">
    <source>
        <dbReference type="ARBA" id="ARBA00029447"/>
    </source>
</evidence>
<accession>A0A0M2EZS7</accession>
<proteinExistence type="inferred from homology"/>
<dbReference type="GO" id="GO:0004888">
    <property type="term" value="F:transmembrane signaling receptor activity"/>
    <property type="evidence" value="ECO:0007669"/>
    <property type="project" value="TreeGrafter"/>
</dbReference>
<name>A0A0M2EZS7_9GAMM</name>
<evidence type="ECO:0000313" key="3">
    <source>
        <dbReference type="EMBL" id="KGA32493.1"/>
    </source>
</evidence>
<dbReference type="GO" id="GO:0006935">
    <property type="term" value="P:chemotaxis"/>
    <property type="evidence" value="ECO:0007669"/>
    <property type="project" value="TreeGrafter"/>
</dbReference>
<dbReference type="InterPro" id="IPR051310">
    <property type="entry name" value="MCP_chemotaxis"/>
</dbReference>
<dbReference type="GO" id="GO:0005886">
    <property type="term" value="C:plasma membrane"/>
    <property type="evidence" value="ECO:0007669"/>
    <property type="project" value="TreeGrafter"/>
</dbReference>
<evidence type="ECO:0000313" key="4">
    <source>
        <dbReference type="Proteomes" id="UP000029435"/>
    </source>
</evidence>
<comment type="caution">
    <text evidence="3">The sequence shown here is derived from an EMBL/GenBank/DDBJ whole genome shotgun (WGS) entry which is preliminary data.</text>
</comment>
<evidence type="ECO:0008006" key="5">
    <source>
        <dbReference type="Google" id="ProtNLM"/>
    </source>
</evidence>
<reference evidence="3 4" key="1">
    <citation type="submission" date="2014-08" db="EMBL/GenBank/DDBJ databases">
        <title>Genome sequences of NCPPB Pectobacterium isolates.</title>
        <authorList>
            <person name="Glover R.H."/>
            <person name="Sapp M."/>
            <person name="Elphinstone J."/>
        </authorList>
    </citation>
    <scope>NUCLEOTIDE SEQUENCE [LARGE SCALE GENOMIC DNA]</scope>
    <source>
        <strain evidence="3 4">LMG 21372</strain>
    </source>
</reference>
<evidence type="ECO:0000256" key="1">
    <source>
        <dbReference type="ARBA" id="ARBA00022481"/>
    </source>
</evidence>
<sequence length="85" mass="9211">MTQVHAIMKDITTASDEQHRGISQVGRAIIEMDQNTQQNTVLVEQSSSAAQSLEQQAIVLSDAVSVFRLLQPSQQGIHRLASPAA</sequence>
<protein>
    <recommendedName>
        <fullName evidence="5">Methyl-accepting transducer domain-containing protein</fullName>
    </recommendedName>
</protein>
<organism evidence="3 4">
    <name type="scientific">Pectobacterium brasiliense</name>
    <dbReference type="NCBI Taxonomy" id="180957"/>
    <lineage>
        <taxon>Bacteria</taxon>
        <taxon>Pseudomonadati</taxon>
        <taxon>Pseudomonadota</taxon>
        <taxon>Gammaproteobacteria</taxon>
        <taxon>Enterobacterales</taxon>
        <taxon>Pectobacteriaceae</taxon>
        <taxon>Pectobacterium</taxon>
    </lineage>
</organism>
<gene>
    <name evidence="3" type="ORF">KU74_17525</name>
</gene>
<dbReference type="Gene3D" id="1.10.287.950">
    <property type="entry name" value="Methyl-accepting chemotaxis protein"/>
    <property type="match status" value="1"/>
</dbReference>
<keyword evidence="1" id="KW-0488">Methylation</keyword>
<comment type="similarity">
    <text evidence="2">Belongs to the methyl-accepting chemotaxis (MCP) protein family.</text>
</comment>
<dbReference type="AlphaFoldDB" id="A0A0M2EZS7"/>
<dbReference type="SUPFAM" id="SSF58104">
    <property type="entry name" value="Methyl-accepting chemotaxis protein (MCP) signaling domain"/>
    <property type="match status" value="1"/>
</dbReference>